<feature type="chain" id="PRO_5011533558" description="Lipoprotein" evidence="2">
    <location>
        <begin position="25"/>
        <end position="166"/>
    </location>
</feature>
<dbReference type="RefSeq" id="WP_089851031.1">
    <property type="nucleotide sequence ID" value="NZ_FPAQ01000031.1"/>
</dbReference>
<evidence type="ECO:0000313" key="3">
    <source>
        <dbReference type="EMBL" id="SFT91641.1"/>
    </source>
</evidence>
<evidence type="ECO:0000256" key="2">
    <source>
        <dbReference type="SAM" id="SignalP"/>
    </source>
</evidence>
<protein>
    <recommendedName>
        <fullName evidence="5">Lipoprotein</fullName>
    </recommendedName>
</protein>
<dbReference type="EMBL" id="FPAQ01000031">
    <property type="protein sequence ID" value="SFT91641.1"/>
    <property type="molecule type" value="Genomic_DNA"/>
</dbReference>
<evidence type="ECO:0008006" key="5">
    <source>
        <dbReference type="Google" id="ProtNLM"/>
    </source>
</evidence>
<name>A0A1I7BWZ8_9GAMM</name>
<sequence length="166" mass="18629">MSVRLLIALSGLVMLGGCATSPEACDPYNRDASLVTKLACDAGGGYRARVDAGERQVKLDQQENALFRKIDRQITEQQRATRNELRVTNTQHYELERDLQALVAKLQQRTQDQLGLQHRLNELERQMDAGPGTSDAEPETLAQRQARLEALQQQVNRLQQSLGYTP</sequence>
<feature type="signal peptide" evidence="2">
    <location>
        <begin position="1"/>
        <end position="24"/>
    </location>
</feature>
<evidence type="ECO:0000313" key="4">
    <source>
        <dbReference type="Proteomes" id="UP000199594"/>
    </source>
</evidence>
<accession>A0A1I7BWZ8</accession>
<dbReference type="Proteomes" id="UP000199594">
    <property type="component" value="Unassembled WGS sequence"/>
</dbReference>
<dbReference type="PROSITE" id="PS51257">
    <property type="entry name" value="PROKAR_LIPOPROTEIN"/>
    <property type="match status" value="1"/>
</dbReference>
<gene>
    <name evidence="3" type="ORF">SAMN04487956_13129</name>
</gene>
<feature type="coiled-coil region" evidence="1">
    <location>
        <begin position="106"/>
        <end position="161"/>
    </location>
</feature>
<evidence type="ECO:0000256" key="1">
    <source>
        <dbReference type="SAM" id="Coils"/>
    </source>
</evidence>
<reference evidence="3 4" key="1">
    <citation type="submission" date="2016-10" db="EMBL/GenBank/DDBJ databases">
        <authorList>
            <person name="de Groot N.N."/>
        </authorList>
    </citation>
    <scope>NUCLEOTIDE SEQUENCE [LARGE SCALE GENOMIC DNA]</scope>
    <source>
        <strain evidence="3 4">CGMCC 1.6493</strain>
    </source>
</reference>
<keyword evidence="1" id="KW-0175">Coiled coil</keyword>
<organism evidence="3 4">
    <name type="scientific">Halomonas saccharevitans</name>
    <dbReference type="NCBI Taxonomy" id="416872"/>
    <lineage>
        <taxon>Bacteria</taxon>
        <taxon>Pseudomonadati</taxon>
        <taxon>Pseudomonadota</taxon>
        <taxon>Gammaproteobacteria</taxon>
        <taxon>Oceanospirillales</taxon>
        <taxon>Halomonadaceae</taxon>
        <taxon>Halomonas</taxon>
    </lineage>
</organism>
<dbReference type="OrthoDB" id="8641858at2"/>
<keyword evidence="2" id="KW-0732">Signal</keyword>
<proteinExistence type="predicted"/>
<dbReference type="AlphaFoldDB" id="A0A1I7BWZ8"/>